<organism evidence="2 3">
    <name type="scientific">Oceanobacillus picturae</name>
    <dbReference type="NCBI Taxonomy" id="171693"/>
    <lineage>
        <taxon>Bacteria</taxon>
        <taxon>Bacillati</taxon>
        <taxon>Bacillota</taxon>
        <taxon>Bacilli</taxon>
        <taxon>Bacillales</taxon>
        <taxon>Bacillaceae</taxon>
        <taxon>Oceanobacillus</taxon>
    </lineage>
</organism>
<dbReference type="SUPFAM" id="SSF51338">
    <property type="entry name" value="Composite domain of metallo-dependent hydrolases"/>
    <property type="match status" value="1"/>
</dbReference>
<dbReference type="Gene3D" id="2.30.40.10">
    <property type="entry name" value="Urease, subunit C, domain 1"/>
    <property type="match status" value="1"/>
</dbReference>
<dbReference type="RefSeq" id="WP_058950611.1">
    <property type="nucleotide sequence ID" value="NZ_BBXV01000030.1"/>
</dbReference>
<reference evidence="2 3" key="2">
    <citation type="journal article" date="2016" name="Genome Announc.">
        <title>Draft Genome Sequence of Oceanobacillus picturae Heshi-B3, Isolated from Fermented Rice Bran in a Traditional Japanese Seafood Dish.</title>
        <authorList>
            <person name="Akuzawa S."/>
            <person name="Nagaoka J."/>
            <person name="Kanekatsu M."/>
            <person name="Kanesaki Y."/>
            <person name="Suzuki T."/>
        </authorList>
    </citation>
    <scope>NUCLEOTIDE SEQUENCE [LARGE SCALE GENOMIC DNA]</scope>
    <source>
        <strain evidence="2 3">Heshi-B3</strain>
    </source>
</reference>
<feature type="domain" description="Amidohydrolase-related" evidence="1">
    <location>
        <begin position="57"/>
        <end position="409"/>
    </location>
</feature>
<dbReference type="CDD" id="cd01299">
    <property type="entry name" value="Met_dep_hydrolase_A"/>
    <property type="match status" value="1"/>
</dbReference>
<reference evidence="3" key="1">
    <citation type="submission" date="2015-07" db="EMBL/GenBank/DDBJ databases">
        <title>Draft Genome Sequence of Oceanobacillus picturae Heshi-B3 that Was Isolated from Fermented Rice Bran with Aging Salted Mackerel, Which Was Named Heshiko as Traditional Fermented Seafood in Japan.</title>
        <authorList>
            <person name="Akuzawa S."/>
            <person name="Nakagawa J."/>
            <person name="Kanekatsu T."/>
            <person name="Kanesaki Y."/>
            <person name="Suzuki T."/>
        </authorList>
    </citation>
    <scope>NUCLEOTIDE SEQUENCE [LARGE SCALE GENOMIC DNA]</scope>
    <source>
        <strain evidence="3">Heshi-B3</strain>
    </source>
</reference>
<dbReference type="InterPro" id="IPR006680">
    <property type="entry name" value="Amidohydro-rel"/>
</dbReference>
<dbReference type="Pfam" id="PF01979">
    <property type="entry name" value="Amidohydro_1"/>
    <property type="match status" value="1"/>
</dbReference>
<proteinExistence type="predicted"/>
<dbReference type="SUPFAM" id="SSF51556">
    <property type="entry name" value="Metallo-dependent hydrolases"/>
    <property type="match status" value="1"/>
</dbReference>
<dbReference type="InterPro" id="IPR051781">
    <property type="entry name" value="Metallo-dep_Hydrolase"/>
</dbReference>
<dbReference type="PANTHER" id="PTHR43135">
    <property type="entry name" value="ALPHA-D-RIBOSE 1-METHYLPHOSPHONATE 5-TRIPHOSPHATE DIPHOSPHATASE"/>
    <property type="match status" value="1"/>
</dbReference>
<dbReference type="Gene3D" id="3.20.20.140">
    <property type="entry name" value="Metal-dependent hydrolases"/>
    <property type="match status" value="1"/>
</dbReference>
<dbReference type="OrthoDB" id="9797498at2"/>
<name>A0A0U9HA47_9BACI</name>
<comment type="caution">
    <text evidence="2">The sequence shown here is derived from an EMBL/GenBank/DDBJ whole genome shotgun (WGS) entry which is preliminary data.</text>
</comment>
<dbReference type="AlphaFoldDB" id="A0A0U9HA47"/>
<evidence type="ECO:0000259" key="1">
    <source>
        <dbReference type="Pfam" id="PF01979"/>
    </source>
</evidence>
<evidence type="ECO:0000313" key="3">
    <source>
        <dbReference type="Proteomes" id="UP000052946"/>
    </source>
</evidence>
<dbReference type="InterPro" id="IPR011059">
    <property type="entry name" value="Metal-dep_hydrolase_composite"/>
</dbReference>
<sequence>MTYTFVKNGTLIDGNGGEPVEKAAVLLNDGKIEAVGKEAELASLQPDAKVVDADGGYILPGLFDTHVHMMFQKAEMQKTLETPFSMRFYQAMDYLKKTIDIGITSVRDAGFTDVGVKQAIEEGLIVGPRMQVSINPLTITGGHGDSWMRSGIDVTNVTYPSMPDAICDGPDQVHKKVREMLRAGADIIKVHATGGVLSPTDHPEFTQFSQEELEIIVREASFRNGVKVMAHAQGSEGIKNAVRAGIHSIEHGIYLDDEAIELMLKHGTYLVPTLLAPVSVLELAETTNDMPAYAVEKSKEVAEIHKNSVAKAHRAGVKIAMGTDAGVMPHGTNLRELGLMCEIGMTPMEALQATTKVAAECMGWDNKLGTLETGKVADLIITKTNPLTDIRSLENKENITTVIKDGQLVKQNTVKTTVCI</sequence>
<dbReference type="GO" id="GO:0016810">
    <property type="term" value="F:hydrolase activity, acting on carbon-nitrogen (but not peptide) bonds"/>
    <property type="evidence" value="ECO:0007669"/>
    <property type="project" value="InterPro"/>
</dbReference>
<dbReference type="PANTHER" id="PTHR43135:SF3">
    <property type="entry name" value="ALPHA-D-RIBOSE 1-METHYLPHOSPHONATE 5-TRIPHOSPHATE DIPHOSPHATASE"/>
    <property type="match status" value="1"/>
</dbReference>
<protein>
    <submittedName>
        <fullName evidence="2">Imidazolonepropionase</fullName>
    </submittedName>
</protein>
<dbReference type="InterPro" id="IPR032466">
    <property type="entry name" value="Metal_Hydrolase"/>
</dbReference>
<dbReference type="EMBL" id="BBXV01000030">
    <property type="protein sequence ID" value="GAQ18681.1"/>
    <property type="molecule type" value="Genomic_DNA"/>
</dbReference>
<evidence type="ECO:0000313" key="2">
    <source>
        <dbReference type="EMBL" id="GAQ18681.1"/>
    </source>
</evidence>
<gene>
    <name evidence="2" type="ORF">OPHB3_2622</name>
</gene>
<accession>A0A0U9HA47</accession>
<dbReference type="InterPro" id="IPR057744">
    <property type="entry name" value="OTAase-like"/>
</dbReference>
<dbReference type="Proteomes" id="UP000052946">
    <property type="component" value="Unassembled WGS sequence"/>
</dbReference>